<feature type="domain" description="TadE-like" evidence="2">
    <location>
        <begin position="21"/>
        <end position="61"/>
    </location>
</feature>
<dbReference type="Pfam" id="PF07811">
    <property type="entry name" value="TadE"/>
    <property type="match status" value="1"/>
</dbReference>
<keyword evidence="1" id="KW-0812">Transmembrane</keyword>
<organism evidence="3">
    <name type="scientific">Ochrobactrum sp. PW1</name>
    <dbReference type="NCBI Taxonomy" id="1882222"/>
    <lineage>
        <taxon>Bacteria</taxon>
        <taxon>Pseudomonadati</taxon>
        <taxon>Pseudomonadota</taxon>
        <taxon>Alphaproteobacteria</taxon>
        <taxon>Hyphomicrobiales</taxon>
        <taxon>Brucellaceae</taxon>
        <taxon>Brucella/Ochrobactrum group</taxon>
        <taxon>Ochrobactrum</taxon>
    </lineage>
</organism>
<dbReference type="AlphaFoldDB" id="A0A292GS03"/>
<evidence type="ECO:0000256" key="1">
    <source>
        <dbReference type="SAM" id="Phobius"/>
    </source>
</evidence>
<protein>
    <recommendedName>
        <fullName evidence="2">TadE-like domain-containing protein</fullName>
    </recommendedName>
</protein>
<dbReference type="InterPro" id="IPR012495">
    <property type="entry name" value="TadE-like_dom"/>
</dbReference>
<sequence>MSARHPWAWLSGYAIASDRRGTAVIEMAIIAPVLVLLTLGSFDVSAMISRQNELQSGAAQAEAIALAANAGASTDTAALKSLLMSSLKLGTDQVEIIKLYRCGTNSGLVSTGTSCGTNVVVSSYVRVRLQDAYKPMWTRFGFSKTFNFNIVRTVQLS</sequence>
<name>A0A292GS03_9HYPH</name>
<feature type="transmembrane region" description="Helical" evidence="1">
    <location>
        <begin position="21"/>
        <end position="42"/>
    </location>
</feature>
<keyword evidence="1" id="KW-1133">Transmembrane helix</keyword>
<dbReference type="EMBL" id="LC171369">
    <property type="protein sequence ID" value="BBA74267.1"/>
    <property type="molecule type" value="Genomic_DNA"/>
</dbReference>
<accession>A0A292GS03</accession>
<reference evidence="3" key="1">
    <citation type="submission" date="2016-07" db="EMBL/GenBank/DDBJ databases">
        <title>Genomics reveals synergistic degradation of pyrene by five bacteria in a mangrove sediment-derived bacterial consortium.</title>
        <authorList>
            <person name="Wanapaisan P."/>
            <person name="Vejarano F."/>
            <person name="Chakraborty J."/>
            <person name="Shintani M."/>
            <person name="Muangchinda C."/>
            <person name="Laothamteep N."/>
            <person name="Suzuki-Minakuchi C."/>
            <person name="Inoue K."/>
            <person name="Nojiri H."/>
            <person name="Pinyakong O."/>
        </authorList>
    </citation>
    <scope>NUCLEOTIDE SEQUENCE</scope>
    <source>
        <strain evidence="3">PW1</strain>
    </source>
</reference>
<evidence type="ECO:0000313" key="3">
    <source>
        <dbReference type="EMBL" id="BBA74267.1"/>
    </source>
</evidence>
<keyword evidence="1" id="KW-0472">Membrane</keyword>
<proteinExistence type="predicted"/>
<evidence type="ECO:0000259" key="2">
    <source>
        <dbReference type="Pfam" id="PF07811"/>
    </source>
</evidence>